<evidence type="ECO:0000259" key="1">
    <source>
        <dbReference type="Pfam" id="PF03992"/>
    </source>
</evidence>
<dbReference type="SUPFAM" id="SSF54909">
    <property type="entry name" value="Dimeric alpha+beta barrel"/>
    <property type="match status" value="2"/>
</dbReference>
<organism evidence="2">
    <name type="scientific">bioreactor metagenome</name>
    <dbReference type="NCBI Taxonomy" id="1076179"/>
    <lineage>
        <taxon>unclassified sequences</taxon>
        <taxon>metagenomes</taxon>
        <taxon>ecological metagenomes</taxon>
    </lineage>
</organism>
<dbReference type="Gene3D" id="3.30.70.100">
    <property type="match status" value="2"/>
</dbReference>
<protein>
    <recommendedName>
        <fullName evidence="1">ABM domain-containing protein</fullName>
    </recommendedName>
</protein>
<evidence type="ECO:0000313" key="2">
    <source>
        <dbReference type="EMBL" id="MPM58271.1"/>
    </source>
</evidence>
<sequence>MLRVLHEFHHLTDPGPLRDETDRLRRAPGCASAELYASLDGSAFHALTMLWETEEAYDAFWRRALAGDYPVLTGLVTGAASDGAATTEFYRREVFALRDGVWEPERHGESHRAIHWPAAGAVRVIIQNTVQASAAMYERIAAEVAETRREDGCLLYHWCEAVDLPGHLLLVELWADQVIYDRHWALRGATAAFRGDTLRIPARPQRGPQTREFYRRQRFRHHYERWLPADSYACATTVSWPAS</sequence>
<comment type="caution">
    <text evidence="2">The sequence shown here is derived from an EMBL/GenBank/DDBJ whole genome shotgun (WGS) entry which is preliminary data.</text>
</comment>
<reference evidence="2" key="1">
    <citation type="submission" date="2019-08" db="EMBL/GenBank/DDBJ databases">
        <authorList>
            <person name="Kucharzyk K."/>
            <person name="Murdoch R.W."/>
            <person name="Higgins S."/>
            <person name="Loffler F."/>
        </authorList>
    </citation>
    <scope>NUCLEOTIDE SEQUENCE</scope>
</reference>
<dbReference type="EMBL" id="VSSQ01016678">
    <property type="protein sequence ID" value="MPM58271.1"/>
    <property type="molecule type" value="Genomic_DNA"/>
</dbReference>
<gene>
    <name evidence="2" type="ORF">SDC9_105102</name>
</gene>
<feature type="domain" description="ABM" evidence="1">
    <location>
        <begin position="124"/>
        <end position="183"/>
    </location>
</feature>
<name>A0A645B134_9ZZZZ</name>
<proteinExistence type="predicted"/>
<dbReference type="Pfam" id="PF03992">
    <property type="entry name" value="ABM"/>
    <property type="match status" value="1"/>
</dbReference>
<dbReference type="AlphaFoldDB" id="A0A645B134"/>
<dbReference type="InterPro" id="IPR011008">
    <property type="entry name" value="Dimeric_a/b-barrel"/>
</dbReference>
<accession>A0A645B134</accession>
<dbReference type="InterPro" id="IPR007138">
    <property type="entry name" value="ABM_dom"/>
</dbReference>